<keyword evidence="1" id="KW-1133">Transmembrane helix</keyword>
<dbReference type="EMBL" id="FNPG01000050">
    <property type="protein sequence ID" value="SDY83972.1"/>
    <property type="molecule type" value="Genomic_DNA"/>
</dbReference>
<proteinExistence type="predicted"/>
<feature type="transmembrane region" description="Helical" evidence="1">
    <location>
        <begin position="7"/>
        <end position="24"/>
    </location>
</feature>
<evidence type="ECO:0000313" key="3">
    <source>
        <dbReference type="Proteomes" id="UP000183918"/>
    </source>
</evidence>
<gene>
    <name evidence="2" type="ORF">SAMN02910414_02483</name>
</gene>
<dbReference type="RefSeq" id="WP_074719261.1">
    <property type="nucleotide sequence ID" value="NZ_FNPG01000050.1"/>
</dbReference>
<evidence type="ECO:0000313" key="2">
    <source>
        <dbReference type="EMBL" id="SDY83972.1"/>
    </source>
</evidence>
<evidence type="ECO:0000256" key="1">
    <source>
        <dbReference type="SAM" id="Phobius"/>
    </source>
</evidence>
<reference evidence="2 3" key="1">
    <citation type="submission" date="2016-10" db="EMBL/GenBank/DDBJ databases">
        <authorList>
            <person name="de Groot N.N."/>
        </authorList>
    </citation>
    <scope>NUCLEOTIDE SEQUENCE [LARGE SCALE GENOMIC DNA]</scope>
    <source>
        <strain evidence="2 3">DSM 14045</strain>
    </source>
</reference>
<organism evidence="2 3">
    <name type="scientific">Lachnobacterium bovis DSM 14045</name>
    <dbReference type="NCBI Taxonomy" id="1122142"/>
    <lineage>
        <taxon>Bacteria</taxon>
        <taxon>Bacillati</taxon>
        <taxon>Bacillota</taxon>
        <taxon>Clostridia</taxon>
        <taxon>Lachnospirales</taxon>
        <taxon>Lachnospiraceae</taxon>
        <taxon>Lachnobacterium</taxon>
    </lineage>
</organism>
<accession>A0A1H3N518</accession>
<feature type="transmembrane region" description="Helical" evidence="1">
    <location>
        <begin position="30"/>
        <end position="48"/>
    </location>
</feature>
<keyword evidence="1" id="KW-0812">Transmembrane</keyword>
<dbReference type="OrthoDB" id="9815055at2"/>
<dbReference type="AlphaFoldDB" id="A0A1H3N518"/>
<dbReference type="Proteomes" id="UP000183918">
    <property type="component" value="Unassembled WGS sequence"/>
</dbReference>
<keyword evidence="3" id="KW-1185">Reference proteome</keyword>
<dbReference type="STRING" id="1122142.SAMN02910414_02483"/>
<name>A0A1H3N518_9FIRM</name>
<protein>
    <submittedName>
        <fullName evidence="2">Accessory gene regulator B</fullName>
    </submittedName>
</protein>
<sequence>MKSKELSRRILAIELWVIISLFMLGVKETYLTYMSIGVILCAILMSLAKILKQEVRANEEAE</sequence>
<keyword evidence="1" id="KW-0472">Membrane</keyword>